<evidence type="ECO:0000313" key="1">
    <source>
        <dbReference type="EMBL" id="MDR6609069.1"/>
    </source>
</evidence>
<dbReference type="Proteomes" id="UP001259420">
    <property type="component" value="Unassembled WGS sequence"/>
</dbReference>
<accession>A0ACC6JS58</accession>
<proteinExistence type="predicted"/>
<evidence type="ECO:0000313" key="2">
    <source>
        <dbReference type="Proteomes" id="UP001259420"/>
    </source>
</evidence>
<name>A0ACC6JS58_9PSED</name>
<gene>
    <name evidence="1" type="ORF">J2X87_004166</name>
</gene>
<comment type="caution">
    <text evidence="1">The sequence shown here is derived from an EMBL/GenBank/DDBJ whole genome shotgun (WGS) entry which is preliminary data.</text>
</comment>
<keyword evidence="2" id="KW-1185">Reference proteome</keyword>
<sequence length="136" mass="14993">MLEWLKILGPIILSWPVVGLVIVLVFRKPLLGLLERFSNSSGSKAEIGPLKIELGKLAEEGKDAVGRLNRTTELMAESRLLELEITSGMFGSIFSDEQQATLKKQIEELRLLTSSQAPNPAVERGALLTARPDLKR</sequence>
<dbReference type="EMBL" id="JAVDSD010000009">
    <property type="protein sequence ID" value="MDR6609069.1"/>
    <property type="molecule type" value="Genomic_DNA"/>
</dbReference>
<protein>
    <submittedName>
        <fullName evidence="1">Uncharacterized protein</fullName>
    </submittedName>
</protein>
<reference evidence="1" key="1">
    <citation type="submission" date="2023-07" db="EMBL/GenBank/DDBJ databases">
        <title>Sorghum-associated microbial communities from plants grown in Nebraska, USA.</title>
        <authorList>
            <person name="Schachtman D."/>
        </authorList>
    </citation>
    <scope>NUCLEOTIDE SEQUENCE</scope>
    <source>
        <strain evidence="1">BE46</strain>
    </source>
</reference>
<organism evidence="1 2">
    <name type="scientific">Pseudomonas synxantha</name>
    <dbReference type="NCBI Taxonomy" id="47883"/>
    <lineage>
        <taxon>Bacteria</taxon>
        <taxon>Pseudomonadati</taxon>
        <taxon>Pseudomonadota</taxon>
        <taxon>Gammaproteobacteria</taxon>
        <taxon>Pseudomonadales</taxon>
        <taxon>Pseudomonadaceae</taxon>
        <taxon>Pseudomonas</taxon>
    </lineage>
</organism>